<keyword evidence="4" id="KW-1185">Reference proteome</keyword>
<reference evidence="3" key="3">
    <citation type="submission" date="2015-06" db="UniProtKB">
        <authorList>
            <consortium name="EnsemblMetazoa"/>
        </authorList>
    </citation>
    <scope>IDENTIFICATION</scope>
</reference>
<dbReference type="InParanoid" id="T1FA48"/>
<feature type="compositionally biased region" description="Low complexity" evidence="1">
    <location>
        <begin position="43"/>
        <end position="60"/>
    </location>
</feature>
<name>T1FA48_HELRO</name>
<gene>
    <name evidence="3" type="primary">20205697</name>
    <name evidence="2" type="ORF">HELRODRAFT_176105</name>
</gene>
<sequence>MNKTQYSARCRTCYNWHHLSNCLTNINGHYYCNNCPHPSSNSSGTSASAGASRRPTSTSSFNSSARNKLSTSQAPFRSESKLIKGSKNPVFKEYAIYRKDRGIGRGGGLILLIHNSIPYSIKSLPDVSTIESQAIKINASDTDINIINIYIAPQSTCPAGDINAHDPLWNSSLEDTRGETLASEIENSGCGTTPTRLPASGQPSSPDISVASDTLTINME</sequence>
<dbReference type="PANTHER" id="PTHR33273">
    <property type="entry name" value="DOMAIN-CONTAINING PROTEIN, PUTATIVE-RELATED"/>
    <property type="match status" value="1"/>
</dbReference>
<proteinExistence type="predicted"/>
<dbReference type="Gene3D" id="3.60.10.10">
    <property type="entry name" value="Endonuclease/exonuclease/phosphatase"/>
    <property type="match status" value="1"/>
</dbReference>
<dbReference type="KEGG" id="hro:HELRODRAFT_176105"/>
<feature type="region of interest" description="Disordered" evidence="1">
    <location>
        <begin position="185"/>
        <end position="220"/>
    </location>
</feature>
<evidence type="ECO:0000313" key="3">
    <source>
        <dbReference type="EnsemblMetazoa" id="HelroP176105"/>
    </source>
</evidence>
<organism evidence="3 4">
    <name type="scientific">Helobdella robusta</name>
    <name type="common">Californian leech</name>
    <dbReference type="NCBI Taxonomy" id="6412"/>
    <lineage>
        <taxon>Eukaryota</taxon>
        <taxon>Metazoa</taxon>
        <taxon>Spiralia</taxon>
        <taxon>Lophotrochozoa</taxon>
        <taxon>Annelida</taxon>
        <taxon>Clitellata</taxon>
        <taxon>Hirudinea</taxon>
        <taxon>Rhynchobdellida</taxon>
        <taxon>Glossiphoniidae</taxon>
        <taxon>Helobdella</taxon>
    </lineage>
</organism>
<accession>T1FA48</accession>
<dbReference type="EMBL" id="AMQM01005549">
    <property type="status" value="NOT_ANNOTATED_CDS"/>
    <property type="molecule type" value="Genomic_DNA"/>
</dbReference>
<reference evidence="4" key="1">
    <citation type="submission" date="2012-12" db="EMBL/GenBank/DDBJ databases">
        <authorList>
            <person name="Hellsten U."/>
            <person name="Grimwood J."/>
            <person name="Chapman J.A."/>
            <person name="Shapiro H."/>
            <person name="Aerts A."/>
            <person name="Otillar R.P."/>
            <person name="Terry A.Y."/>
            <person name="Boore J.L."/>
            <person name="Simakov O."/>
            <person name="Marletaz F."/>
            <person name="Cho S.-J."/>
            <person name="Edsinger-Gonzales E."/>
            <person name="Havlak P."/>
            <person name="Kuo D.-H."/>
            <person name="Larsson T."/>
            <person name="Lv J."/>
            <person name="Arendt D."/>
            <person name="Savage R."/>
            <person name="Osoegawa K."/>
            <person name="de Jong P."/>
            <person name="Lindberg D.R."/>
            <person name="Seaver E.C."/>
            <person name="Weisblat D.A."/>
            <person name="Putnam N.H."/>
            <person name="Grigoriev I.V."/>
            <person name="Rokhsar D.S."/>
        </authorList>
    </citation>
    <scope>NUCLEOTIDE SEQUENCE</scope>
</reference>
<dbReference type="GeneID" id="20205697"/>
<feature type="region of interest" description="Disordered" evidence="1">
    <location>
        <begin position="43"/>
        <end position="78"/>
    </location>
</feature>
<dbReference type="STRING" id="6412.T1FA48"/>
<dbReference type="Proteomes" id="UP000015101">
    <property type="component" value="Unassembled WGS sequence"/>
</dbReference>
<dbReference type="RefSeq" id="XP_009021681.1">
    <property type="nucleotide sequence ID" value="XM_009023433.1"/>
</dbReference>
<dbReference type="EnsemblMetazoa" id="HelroT176105">
    <property type="protein sequence ID" value="HelroP176105"/>
    <property type="gene ID" value="HelroG176105"/>
</dbReference>
<evidence type="ECO:0000313" key="2">
    <source>
        <dbReference type="EMBL" id="ESO00247.1"/>
    </source>
</evidence>
<dbReference type="EMBL" id="KB096983">
    <property type="protein sequence ID" value="ESO00247.1"/>
    <property type="molecule type" value="Genomic_DNA"/>
</dbReference>
<dbReference type="CTD" id="20205697"/>
<dbReference type="InterPro" id="IPR036691">
    <property type="entry name" value="Endo/exonu/phosph_ase_sf"/>
</dbReference>
<evidence type="ECO:0000256" key="1">
    <source>
        <dbReference type="SAM" id="MobiDB-lite"/>
    </source>
</evidence>
<protein>
    <submittedName>
        <fullName evidence="2 3">Uncharacterized protein</fullName>
    </submittedName>
</protein>
<reference evidence="2 4" key="2">
    <citation type="journal article" date="2013" name="Nature">
        <title>Insights into bilaterian evolution from three spiralian genomes.</title>
        <authorList>
            <person name="Simakov O."/>
            <person name="Marletaz F."/>
            <person name="Cho S.J."/>
            <person name="Edsinger-Gonzales E."/>
            <person name="Havlak P."/>
            <person name="Hellsten U."/>
            <person name="Kuo D.H."/>
            <person name="Larsson T."/>
            <person name="Lv J."/>
            <person name="Arendt D."/>
            <person name="Savage R."/>
            <person name="Osoegawa K."/>
            <person name="de Jong P."/>
            <person name="Grimwood J."/>
            <person name="Chapman J.A."/>
            <person name="Shapiro H."/>
            <person name="Aerts A."/>
            <person name="Otillar R.P."/>
            <person name="Terry A.Y."/>
            <person name="Boore J.L."/>
            <person name="Grigoriev I.V."/>
            <person name="Lindberg D.R."/>
            <person name="Seaver E.C."/>
            <person name="Weisblat D.A."/>
            <person name="Putnam N.H."/>
            <person name="Rokhsar D.S."/>
        </authorList>
    </citation>
    <scope>NUCLEOTIDE SEQUENCE</scope>
</reference>
<dbReference type="AlphaFoldDB" id="T1FA48"/>
<evidence type="ECO:0000313" key="4">
    <source>
        <dbReference type="Proteomes" id="UP000015101"/>
    </source>
</evidence>
<dbReference type="SUPFAM" id="SSF56219">
    <property type="entry name" value="DNase I-like"/>
    <property type="match status" value="1"/>
</dbReference>
<dbReference type="PANTHER" id="PTHR33273:SF4">
    <property type="entry name" value="ENDONUCLEASE_EXONUCLEASE_PHOSPHATASE DOMAIN-CONTAINING PROTEIN"/>
    <property type="match status" value="1"/>
</dbReference>
<feature type="compositionally biased region" description="Polar residues" evidence="1">
    <location>
        <begin position="61"/>
        <end position="75"/>
    </location>
</feature>
<dbReference type="HOGENOM" id="CLU_1257284_0_0_1"/>